<evidence type="ECO:0000256" key="2">
    <source>
        <dbReference type="ARBA" id="ARBA00008817"/>
    </source>
</evidence>
<dbReference type="Gene3D" id="1.10.287.110">
    <property type="entry name" value="DnaJ domain"/>
    <property type="match status" value="1"/>
</dbReference>
<name>J3NR73_GAET3</name>
<comment type="subcellular location">
    <subcellularLocation>
        <location evidence="1">Mitochondrion inner membrane</location>
        <topology evidence="1">Peripheral membrane protein</topology>
    </subcellularLocation>
</comment>
<dbReference type="RefSeq" id="XP_009219824.1">
    <property type="nucleotide sequence ID" value="XM_009221560.1"/>
</dbReference>
<reference evidence="15" key="5">
    <citation type="submission" date="2018-04" db="UniProtKB">
        <authorList>
            <consortium name="EnsemblFungi"/>
        </authorList>
    </citation>
    <scope>IDENTIFICATION</scope>
    <source>
        <strain evidence="15">R3-111a-1</strain>
    </source>
</reference>
<comment type="similarity">
    <text evidence="2">Belongs to the TIM16/PAM16 family.</text>
</comment>
<keyword evidence="7" id="KW-0653">Protein transport</keyword>
<evidence type="ECO:0000313" key="15">
    <source>
        <dbReference type="EnsemblFungi" id="EJT78679"/>
    </source>
</evidence>
<evidence type="ECO:0000313" key="14">
    <source>
        <dbReference type="EMBL" id="EJT78679.1"/>
    </source>
</evidence>
<dbReference type="VEuPathDB" id="FungiDB:GGTG_03778"/>
<evidence type="ECO:0000256" key="6">
    <source>
        <dbReference type="ARBA" id="ARBA00022792"/>
    </source>
</evidence>
<dbReference type="EnsemblFungi" id="EJT78679">
    <property type="protein sequence ID" value="EJT78679"/>
    <property type="gene ID" value="GGTG_03778"/>
</dbReference>
<evidence type="ECO:0000256" key="11">
    <source>
        <dbReference type="ARBA" id="ARBA00030422"/>
    </source>
</evidence>
<keyword evidence="9" id="KW-0496">Mitochondrion</keyword>
<reference evidence="14" key="2">
    <citation type="submission" date="2010-07" db="EMBL/GenBank/DDBJ databases">
        <authorList>
            <consortium name="The Broad Institute Genome Sequencing Platform"/>
            <consortium name="Broad Institute Genome Sequencing Center for Infectious Disease"/>
            <person name="Ma L.-J."/>
            <person name="Dead R."/>
            <person name="Young S."/>
            <person name="Zeng Q."/>
            <person name="Koehrsen M."/>
            <person name="Alvarado L."/>
            <person name="Berlin A."/>
            <person name="Chapman S.B."/>
            <person name="Chen Z."/>
            <person name="Freedman E."/>
            <person name="Gellesch M."/>
            <person name="Goldberg J."/>
            <person name="Griggs A."/>
            <person name="Gujja S."/>
            <person name="Heilman E.R."/>
            <person name="Heiman D."/>
            <person name="Hepburn T."/>
            <person name="Howarth C."/>
            <person name="Jen D."/>
            <person name="Larson L."/>
            <person name="Mehta T."/>
            <person name="Neiman D."/>
            <person name="Pearson M."/>
            <person name="Roberts A."/>
            <person name="Saif S."/>
            <person name="Shea T."/>
            <person name="Shenoy N."/>
            <person name="Sisk P."/>
            <person name="Stolte C."/>
            <person name="Sykes S."/>
            <person name="Walk T."/>
            <person name="White J."/>
            <person name="Yandava C."/>
            <person name="Haas B."/>
            <person name="Nusbaum C."/>
            <person name="Birren B."/>
        </authorList>
    </citation>
    <scope>NUCLEOTIDE SEQUENCE</scope>
    <source>
        <strain evidence="14">R3-111a-1</strain>
    </source>
</reference>
<dbReference type="GeneID" id="20344236"/>
<dbReference type="GO" id="GO:0001405">
    <property type="term" value="C:PAM complex, Tim23 associated import motor"/>
    <property type="evidence" value="ECO:0007669"/>
    <property type="project" value="EnsemblFungi"/>
</dbReference>
<dbReference type="Pfam" id="PF03656">
    <property type="entry name" value="Pam16"/>
    <property type="match status" value="1"/>
</dbReference>
<dbReference type="eggNOG" id="KOG3442">
    <property type="taxonomic scope" value="Eukaryota"/>
</dbReference>
<dbReference type="Proteomes" id="UP000006039">
    <property type="component" value="Unassembled WGS sequence"/>
</dbReference>
<dbReference type="HOGENOM" id="CLU_101461_0_1_1"/>
<dbReference type="GO" id="GO:0030150">
    <property type="term" value="P:protein import into mitochondrial matrix"/>
    <property type="evidence" value="ECO:0007669"/>
    <property type="project" value="EnsemblFungi"/>
</dbReference>
<dbReference type="InterPro" id="IPR005341">
    <property type="entry name" value="Tim16"/>
</dbReference>
<evidence type="ECO:0000256" key="4">
    <source>
        <dbReference type="ARBA" id="ARBA00020721"/>
    </source>
</evidence>
<organism evidence="14">
    <name type="scientific">Gaeumannomyces tritici (strain R3-111a-1)</name>
    <name type="common">Wheat and barley take-all root rot fungus</name>
    <name type="synonym">Gaeumannomyces graminis var. tritici</name>
    <dbReference type="NCBI Taxonomy" id="644352"/>
    <lineage>
        <taxon>Eukaryota</taxon>
        <taxon>Fungi</taxon>
        <taxon>Dikarya</taxon>
        <taxon>Ascomycota</taxon>
        <taxon>Pezizomycotina</taxon>
        <taxon>Sordariomycetes</taxon>
        <taxon>Sordariomycetidae</taxon>
        <taxon>Magnaporthales</taxon>
        <taxon>Magnaporthaceae</taxon>
        <taxon>Gaeumannomyces</taxon>
    </lineage>
</organism>
<proteinExistence type="inferred from homology"/>
<sequence length="149" mass="16312">MAHRAVIQAAIIAGRSLGRAFAESYRHAQASSQFARAQAKAGGTTGAAGGGGVGSMTLSEACQILNVKPPKDGQGNVEEVMSRFKTLFDVNDPQKGGSFYLQSKVLRARERLEHELRPMMEKAEQEAEIREGWKPNVYNNQPKERPKDI</sequence>
<evidence type="ECO:0000256" key="12">
    <source>
        <dbReference type="ARBA" id="ARBA00031407"/>
    </source>
</evidence>
<evidence type="ECO:0000256" key="10">
    <source>
        <dbReference type="ARBA" id="ARBA00023136"/>
    </source>
</evidence>
<evidence type="ECO:0000256" key="7">
    <source>
        <dbReference type="ARBA" id="ARBA00022927"/>
    </source>
</evidence>
<dbReference type="AlphaFoldDB" id="J3NR73"/>
<reference evidence="14" key="3">
    <citation type="submission" date="2010-09" db="EMBL/GenBank/DDBJ databases">
        <title>Annotation of Gaeumannomyces graminis var. tritici R3-111a-1.</title>
        <authorList>
            <consortium name="The Broad Institute Genome Sequencing Platform"/>
            <person name="Ma L.-J."/>
            <person name="Dead R."/>
            <person name="Young S.K."/>
            <person name="Zeng Q."/>
            <person name="Gargeya S."/>
            <person name="Fitzgerald M."/>
            <person name="Haas B."/>
            <person name="Abouelleil A."/>
            <person name="Alvarado L."/>
            <person name="Arachchi H.M."/>
            <person name="Berlin A."/>
            <person name="Brown A."/>
            <person name="Chapman S.B."/>
            <person name="Chen Z."/>
            <person name="Dunbar C."/>
            <person name="Freedman E."/>
            <person name="Gearin G."/>
            <person name="Gellesch M."/>
            <person name="Goldberg J."/>
            <person name="Griggs A."/>
            <person name="Gujja S."/>
            <person name="Heiman D."/>
            <person name="Howarth C."/>
            <person name="Larson L."/>
            <person name="Lui A."/>
            <person name="MacDonald P.J.P."/>
            <person name="Mehta T."/>
            <person name="Montmayeur A."/>
            <person name="Murphy C."/>
            <person name="Neiman D."/>
            <person name="Pearson M."/>
            <person name="Priest M."/>
            <person name="Roberts A."/>
            <person name="Saif S."/>
            <person name="Shea T."/>
            <person name="Shenoy N."/>
            <person name="Sisk P."/>
            <person name="Stolte C."/>
            <person name="Sykes S."/>
            <person name="Yandava C."/>
            <person name="Wortman J."/>
            <person name="Nusbaum C."/>
            <person name="Birren B."/>
        </authorList>
    </citation>
    <scope>NUCLEOTIDE SEQUENCE</scope>
    <source>
        <strain evidence="14">R3-111a-1</strain>
    </source>
</reference>
<dbReference type="PANTHER" id="PTHR12388:SF0">
    <property type="entry name" value="MITOCHONDRIAL IMPORT INNER MEMBRANE TRANSLOCASE SUBUNIT TIM16"/>
    <property type="match status" value="1"/>
</dbReference>
<dbReference type="PANTHER" id="PTHR12388">
    <property type="entry name" value="MITOCHONDRIA ASSOCIATED GRANULOCYTE MACROPHAGE CSF SIGNALING MOLECULE"/>
    <property type="match status" value="1"/>
</dbReference>
<accession>J3NR73</accession>
<dbReference type="GO" id="GO:0019904">
    <property type="term" value="F:protein domain specific binding"/>
    <property type="evidence" value="ECO:0007669"/>
    <property type="project" value="EnsemblFungi"/>
</dbReference>
<dbReference type="InterPro" id="IPR036869">
    <property type="entry name" value="J_dom_sf"/>
</dbReference>
<dbReference type="STRING" id="644352.J3NR73"/>
<dbReference type="OrthoDB" id="10262892at2759"/>
<dbReference type="EMBL" id="GL385396">
    <property type="protein sequence ID" value="EJT78679.1"/>
    <property type="molecule type" value="Genomic_DNA"/>
</dbReference>
<evidence type="ECO:0000256" key="1">
    <source>
        <dbReference type="ARBA" id="ARBA00004637"/>
    </source>
</evidence>
<keyword evidence="5" id="KW-0813">Transport</keyword>
<keyword evidence="10" id="KW-0472">Membrane</keyword>
<gene>
    <name evidence="15" type="primary">20344236</name>
    <name evidence="14" type="ORF">GGTG_03778</name>
</gene>
<keyword evidence="6" id="KW-0999">Mitochondrion inner membrane</keyword>
<reference evidence="15" key="4">
    <citation type="journal article" date="2015" name="G3 (Bethesda)">
        <title>Genome sequences of three phytopathogenic species of the Magnaporthaceae family of fungi.</title>
        <authorList>
            <person name="Okagaki L.H."/>
            <person name="Nunes C.C."/>
            <person name="Sailsbery J."/>
            <person name="Clay B."/>
            <person name="Brown D."/>
            <person name="John T."/>
            <person name="Oh Y."/>
            <person name="Young N."/>
            <person name="Fitzgerald M."/>
            <person name="Haas B.J."/>
            <person name="Zeng Q."/>
            <person name="Young S."/>
            <person name="Adiconis X."/>
            <person name="Fan L."/>
            <person name="Levin J.Z."/>
            <person name="Mitchell T.K."/>
            <person name="Okubara P.A."/>
            <person name="Farman M.L."/>
            <person name="Kohn L.M."/>
            <person name="Birren B."/>
            <person name="Ma L.-J."/>
            <person name="Dean R.A."/>
        </authorList>
    </citation>
    <scope>NUCLEOTIDE SEQUENCE</scope>
    <source>
        <strain evidence="15">R3-111a-1</strain>
    </source>
</reference>
<evidence type="ECO:0000256" key="9">
    <source>
        <dbReference type="ARBA" id="ARBA00023128"/>
    </source>
</evidence>
<feature type="region of interest" description="Disordered" evidence="13">
    <location>
        <begin position="123"/>
        <end position="149"/>
    </location>
</feature>
<evidence type="ECO:0000256" key="3">
    <source>
        <dbReference type="ARBA" id="ARBA00013571"/>
    </source>
</evidence>
<evidence type="ECO:0000256" key="5">
    <source>
        <dbReference type="ARBA" id="ARBA00022448"/>
    </source>
</evidence>
<protein>
    <recommendedName>
        <fullName evidence="4">Mitochondrial import inner membrane translocase subunit TIM16</fullName>
    </recommendedName>
    <alternativeName>
        <fullName evidence="3">Mitochondrial import inner membrane translocase subunit tim16</fullName>
    </alternativeName>
    <alternativeName>
        <fullName evidence="11 12">Presequence translocated-associated motor subunit PAM16</fullName>
    </alternativeName>
</protein>
<keyword evidence="16" id="KW-1185">Reference proteome</keyword>
<evidence type="ECO:0000256" key="13">
    <source>
        <dbReference type="SAM" id="MobiDB-lite"/>
    </source>
</evidence>
<evidence type="ECO:0000313" key="16">
    <source>
        <dbReference type="Proteomes" id="UP000006039"/>
    </source>
</evidence>
<feature type="compositionally biased region" description="Basic and acidic residues" evidence="13">
    <location>
        <begin position="123"/>
        <end position="133"/>
    </location>
</feature>
<dbReference type="FunFam" id="1.10.287.110:FF:000006">
    <property type="entry name" value="Import inner membrane translocase subunit TIM16"/>
    <property type="match status" value="1"/>
</dbReference>
<reference evidence="16" key="1">
    <citation type="submission" date="2010-07" db="EMBL/GenBank/DDBJ databases">
        <title>The genome sequence of Gaeumannomyces graminis var. tritici strain R3-111a-1.</title>
        <authorList>
            <consortium name="The Broad Institute Genome Sequencing Platform"/>
            <person name="Ma L.-J."/>
            <person name="Dead R."/>
            <person name="Young S."/>
            <person name="Zeng Q."/>
            <person name="Koehrsen M."/>
            <person name="Alvarado L."/>
            <person name="Berlin A."/>
            <person name="Chapman S.B."/>
            <person name="Chen Z."/>
            <person name="Freedman E."/>
            <person name="Gellesch M."/>
            <person name="Goldberg J."/>
            <person name="Griggs A."/>
            <person name="Gujja S."/>
            <person name="Heilman E.R."/>
            <person name="Heiman D."/>
            <person name="Hepburn T."/>
            <person name="Howarth C."/>
            <person name="Jen D."/>
            <person name="Larson L."/>
            <person name="Mehta T."/>
            <person name="Neiman D."/>
            <person name="Pearson M."/>
            <person name="Roberts A."/>
            <person name="Saif S."/>
            <person name="Shea T."/>
            <person name="Shenoy N."/>
            <person name="Sisk P."/>
            <person name="Stolte C."/>
            <person name="Sykes S."/>
            <person name="Walk T."/>
            <person name="White J."/>
            <person name="Yandava C."/>
            <person name="Haas B."/>
            <person name="Nusbaum C."/>
            <person name="Birren B."/>
        </authorList>
    </citation>
    <scope>NUCLEOTIDE SEQUENCE [LARGE SCALE GENOMIC DNA]</scope>
    <source>
        <strain evidence="16">R3-111a-1</strain>
    </source>
</reference>
<dbReference type="FunCoup" id="J3NR73">
    <property type="interactions" value="231"/>
</dbReference>
<keyword evidence="8" id="KW-0811">Translocation</keyword>
<evidence type="ECO:0000256" key="8">
    <source>
        <dbReference type="ARBA" id="ARBA00023010"/>
    </source>
</evidence>